<comment type="caution">
    <text evidence="2">The sequence shown here is derived from an EMBL/GenBank/DDBJ whole genome shotgun (WGS) entry which is preliminary data.</text>
</comment>
<gene>
    <name evidence="2" type="ORF">ABID43_004178</name>
</gene>
<protein>
    <recommendedName>
        <fullName evidence="4">DUF1508 domain-containing protein</fullName>
    </recommendedName>
</protein>
<reference evidence="2 3" key="1">
    <citation type="submission" date="2024-06" db="EMBL/GenBank/DDBJ databases">
        <title>Genomic Encyclopedia of Type Strains, Phase IV (KMG-IV): sequencing the most valuable type-strain genomes for metagenomic binning, comparative biology and taxonomic classification.</title>
        <authorList>
            <person name="Goeker M."/>
        </authorList>
    </citation>
    <scope>NUCLEOTIDE SEQUENCE [LARGE SCALE GENOMIC DNA]</scope>
    <source>
        <strain evidence="2 3">DSM 21331</strain>
    </source>
</reference>
<evidence type="ECO:0008006" key="4">
    <source>
        <dbReference type="Google" id="ProtNLM"/>
    </source>
</evidence>
<name>A0ABV2L9U9_9HYPH</name>
<evidence type="ECO:0000313" key="2">
    <source>
        <dbReference type="EMBL" id="MET3694616.1"/>
    </source>
</evidence>
<feature type="compositionally biased region" description="Basic and acidic residues" evidence="1">
    <location>
        <begin position="40"/>
        <end position="49"/>
    </location>
</feature>
<feature type="compositionally biased region" description="Basic and acidic residues" evidence="1">
    <location>
        <begin position="56"/>
        <end position="69"/>
    </location>
</feature>
<accession>A0ABV2L9U9</accession>
<dbReference type="Proteomes" id="UP001549145">
    <property type="component" value="Unassembled WGS sequence"/>
</dbReference>
<proteinExistence type="predicted"/>
<evidence type="ECO:0000256" key="1">
    <source>
        <dbReference type="SAM" id="MobiDB-lite"/>
    </source>
</evidence>
<dbReference type="EMBL" id="JBEPMM010000016">
    <property type="protein sequence ID" value="MET3694616.1"/>
    <property type="molecule type" value="Genomic_DNA"/>
</dbReference>
<feature type="region of interest" description="Disordered" evidence="1">
    <location>
        <begin position="40"/>
        <end position="69"/>
    </location>
</feature>
<sequence>MTEPSTSTYPYTLEVEPNPRAAGTWQWAIRKHGKLIQRSDRAQVSEAKARAQGSETIEKLLHGGDEGRY</sequence>
<evidence type="ECO:0000313" key="3">
    <source>
        <dbReference type="Proteomes" id="UP001549145"/>
    </source>
</evidence>
<organism evidence="2 3">
    <name type="scientific">Methylobacterium goesingense</name>
    <dbReference type="NCBI Taxonomy" id="243690"/>
    <lineage>
        <taxon>Bacteria</taxon>
        <taxon>Pseudomonadati</taxon>
        <taxon>Pseudomonadota</taxon>
        <taxon>Alphaproteobacteria</taxon>
        <taxon>Hyphomicrobiales</taxon>
        <taxon>Methylobacteriaceae</taxon>
        <taxon>Methylobacterium</taxon>
    </lineage>
</organism>
<dbReference type="RefSeq" id="WP_238279613.1">
    <property type="nucleotide sequence ID" value="NZ_BPQL01000062.1"/>
</dbReference>
<keyword evidence="3" id="KW-1185">Reference proteome</keyword>